<dbReference type="EC" id="2.1.1.200" evidence="5"/>
<comment type="catalytic activity">
    <reaction evidence="5">
        <text>cytidine(32) in tRNA + S-adenosyl-L-methionine = 2'-O-methylcytidine(32) in tRNA + S-adenosyl-L-homocysteine + H(+)</text>
        <dbReference type="Rhea" id="RHEA:42932"/>
        <dbReference type="Rhea" id="RHEA-COMP:10288"/>
        <dbReference type="Rhea" id="RHEA-COMP:10289"/>
        <dbReference type="ChEBI" id="CHEBI:15378"/>
        <dbReference type="ChEBI" id="CHEBI:57856"/>
        <dbReference type="ChEBI" id="CHEBI:59789"/>
        <dbReference type="ChEBI" id="CHEBI:74495"/>
        <dbReference type="ChEBI" id="CHEBI:82748"/>
        <dbReference type="EC" id="2.1.1.200"/>
    </reaction>
</comment>
<gene>
    <name evidence="5" type="primary">trmJ</name>
    <name evidence="8" type="ORF">C0197_00170</name>
</gene>
<organism evidence="8 9">
    <name type="scientific">Caldimicrobium thiodismutans</name>
    <dbReference type="NCBI Taxonomy" id="1653476"/>
    <lineage>
        <taxon>Bacteria</taxon>
        <taxon>Pseudomonadati</taxon>
        <taxon>Thermodesulfobacteriota</taxon>
        <taxon>Thermodesulfobacteria</taxon>
        <taxon>Thermodesulfobacteriales</taxon>
        <taxon>Thermodesulfobacteriaceae</taxon>
        <taxon>Caldimicrobium</taxon>
    </lineage>
</organism>
<dbReference type="GO" id="GO:0002128">
    <property type="term" value="P:tRNA nucleoside ribose methylation"/>
    <property type="evidence" value="ECO:0007669"/>
    <property type="project" value="TreeGrafter"/>
</dbReference>
<dbReference type="CDD" id="cd18093">
    <property type="entry name" value="SpoU-like_TrmJ"/>
    <property type="match status" value="1"/>
</dbReference>
<evidence type="ECO:0000256" key="5">
    <source>
        <dbReference type="RuleBase" id="RU362024"/>
    </source>
</evidence>
<sequence length="275" mass="31129">MQVRPVAKPIKANLSNLAVVLVNPLYPENIGSVARACANFGIEELILVKPEDLTRLPMEAMATKAGLPILEKMKIYETLPEAIENFNLVIGTTARLGKRRLVHYTPKEIAKEICDLSINNRIAILFGNERLGLSNEDLFYCDKVITIPTTEKASLNVSQAVVIILYEIFQEASSGPNLKKPELATQKEINTMFKLIEATLRAIDYIPHQNPILWLTNIRRFLTSRELTSREVKIIMGFCRQFLWALGKSPKLSFEEEKEPQSDKSEETYQKDKAP</sequence>
<keyword evidence="3 8" id="KW-0808">Transferase</keyword>
<dbReference type="AlphaFoldDB" id="A0A2N7PLF3"/>
<protein>
    <recommendedName>
        <fullName evidence="5">tRNA (cytidine/uridine-2'-O-)-methyltransferase TrmJ</fullName>
        <ecNumber evidence="5">2.1.1.200</ecNumber>
    </recommendedName>
    <alternativeName>
        <fullName evidence="5">tRNA (cytidine(32)/uridine(32)-2'-O)-methyltransferase</fullName>
    </alternativeName>
    <alternativeName>
        <fullName evidence="5">tRNA Cm32/Um32 methyltransferase</fullName>
    </alternativeName>
</protein>
<keyword evidence="4 5" id="KW-0949">S-adenosyl-L-methionine</keyword>
<dbReference type="InterPro" id="IPR029028">
    <property type="entry name" value="Alpha/beta_knot_MTases"/>
</dbReference>
<keyword evidence="5" id="KW-0963">Cytoplasm</keyword>
<keyword evidence="5" id="KW-0819">tRNA processing</keyword>
<comment type="function">
    <text evidence="5">Catalyzes the formation of 2'O-methylated cytidine (Cm32) or 2'O-methylated uridine (Um32) at position 32 in tRNA.</text>
</comment>
<dbReference type="Proteomes" id="UP000235731">
    <property type="component" value="Unassembled WGS sequence"/>
</dbReference>
<dbReference type="GO" id="GO:0160206">
    <property type="term" value="F:tRNA (cytidine(32)/uridine(32)-2'-O)-methyltransferase activity"/>
    <property type="evidence" value="ECO:0007669"/>
    <property type="project" value="UniProtKB-EC"/>
</dbReference>
<dbReference type="InterPro" id="IPR001537">
    <property type="entry name" value="SpoU_MeTrfase"/>
</dbReference>
<comment type="caution">
    <text evidence="8">The sequence shown here is derived from an EMBL/GenBank/DDBJ whole genome shotgun (WGS) entry which is preliminary data.</text>
</comment>
<evidence type="ECO:0000256" key="3">
    <source>
        <dbReference type="ARBA" id="ARBA00022679"/>
    </source>
</evidence>
<feature type="domain" description="tRNA/rRNA methyltransferase SpoU type" evidence="7">
    <location>
        <begin position="17"/>
        <end position="166"/>
    </location>
</feature>
<feature type="region of interest" description="Disordered" evidence="6">
    <location>
        <begin position="253"/>
        <end position="275"/>
    </location>
</feature>
<dbReference type="PANTHER" id="PTHR42786">
    <property type="entry name" value="TRNA/RRNA METHYLTRANSFERASE"/>
    <property type="match status" value="1"/>
</dbReference>
<evidence type="ECO:0000256" key="4">
    <source>
        <dbReference type="ARBA" id="ARBA00022691"/>
    </source>
</evidence>
<dbReference type="EMBL" id="PNIE01000004">
    <property type="protein sequence ID" value="PMP64577.1"/>
    <property type="molecule type" value="Genomic_DNA"/>
</dbReference>
<dbReference type="GO" id="GO:0005829">
    <property type="term" value="C:cytosol"/>
    <property type="evidence" value="ECO:0007669"/>
    <property type="project" value="TreeGrafter"/>
</dbReference>
<dbReference type="PIRSF" id="PIRSF004808">
    <property type="entry name" value="LasT"/>
    <property type="match status" value="1"/>
</dbReference>
<comment type="catalytic activity">
    <reaction evidence="5">
        <text>uridine(32) in tRNA + S-adenosyl-L-methionine = 2'-O-methyluridine(32) in tRNA + S-adenosyl-L-homocysteine + H(+)</text>
        <dbReference type="Rhea" id="RHEA:42936"/>
        <dbReference type="Rhea" id="RHEA-COMP:10107"/>
        <dbReference type="Rhea" id="RHEA-COMP:10290"/>
        <dbReference type="ChEBI" id="CHEBI:15378"/>
        <dbReference type="ChEBI" id="CHEBI:57856"/>
        <dbReference type="ChEBI" id="CHEBI:59789"/>
        <dbReference type="ChEBI" id="CHEBI:65315"/>
        <dbReference type="ChEBI" id="CHEBI:74478"/>
        <dbReference type="EC" id="2.1.1.200"/>
    </reaction>
</comment>
<dbReference type="SUPFAM" id="SSF75217">
    <property type="entry name" value="alpha/beta knot"/>
    <property type="match status" value="1"/>
</dbReference>
<comment type="similarity">
    <text evidence="1">Belongs to the class IV-like SAM-binding methyltransferase superfamily. RNA methyltransferase TrmH family.</text>
</comment>
<dbReference type="GO" id="GO:0003723">
    <property type="term" value="F:RNA binding"/>
    <property type="evidence" value="ECO:0007669"/>
    <property type="project" value="InterPro"/>
</dbReference>
<dbReference type="InterPro" id="IPR004384">
    <property type="entry name" value="RNA_MeTrfase_TrmJ/LasT"/>
</dbReference>
<dbReference type="Pfam" id="PF00588">
    <property type="entry name" value="SpoU_methylase"/>
    <property type="match status" value="1"/>
</dbReference>
<keyword evidence="2 5" id="KW-0489">Methyltransferase</keyword>
<evidence type="ECO:0000313" key="8">
    <source>
        <dbReference type="EMBL" id="PMP64577.1"/>
    </source>
</evidence>
<reference evidence="8 9" key="1">
    <citation type="submission" date="2018-01" db="EMBL/GenBank/DDBJ databases">
        <title>Metagenomic assembled genomes from two thermal pools in the Uzon Caldera, Kamchatka, Russia.</title>
        <authorList>
            <person name="Wilkins L."/>
            <person name="Ettinger C."/>
        </authorList>
    </citation>
    <scope>NUCLEOTIDE SEQUENCE [LARGE SCALE GENOMIC DNA]</scope>
    <source>
        <strain evidence="8">ZAV-15</strain>
    </source>
</reference>
<evidence type="ECO:0000256" key="2">
    <source>
        <dbReference type="ARBA" id="ARBA00022603"/>
    </source>
</evidence>
<dbReference type="Gene3D" id="3.40.1280.10">
    <property type="match status" value="1"/>
</dbReference>
<dbReference type="NCBIfam" id="TIGR00050">
    <property type="entry name" value="rRNA_methyl_1"/>
    <property type="match status" value="1"/>
</dbReference>
<dbReference type="PANTHER" id="PTHR42786:SF2">
    <property type="entry name" value="TRNA (CYTIDINE_URIDINE-2'-O-)-METHYLTRANSFERASE TRMJ"/>
    <property type="match status" value="1"/>
</dbReference>
<name>A0A2N7PLF3_9BACT</name>
<evidence type="ECO:0000256" key="1">
    <source>
        <dbReference type="ARBA" id="ARBA00007228"/>
    </source>
</evidence>
<dbReference type="Gene3D" id="1.10.8.590">
    <property type="match status" value="1"/>
</dbReference>
<evidence type="ECO:0000259" key="7">
    <source>
        <dbReference type="Pfam" id="PF00588"/>
    </source>
</evidence>
<accession>A0A2N7PLF3</accession>
<comment type="subcellular location">
    <subcellularLocation>
        <location evidence="5">Cytoplasm</location>
    </subcellularLocation>
</comment>
<proteinExistence type="inferred from homology"/>
<evidence type="ECO:0000313" key="9">
    <source>
        <dbReference type="Proteomes" id="UP000235731"/>
    </source>
</evidence>
<evidence type="ECO:0000256" key="6">
    <source>
        <dbReference type="SAM" id="MobiDB-lite"/>
    </source>
</evidence>
<dbReference type="GO" id="GO:0106339">
    <property type="term" value="F:tRNA (cytidine(32)-2'-O)-methyltransferase activity"/>
    <property type="evidence" value="ECO:0007669"/>
    <property type="project" value="RHEA"/>
</dbReference>
<dbReference type="InterPro" id="IPR029026">
    <property type="entry name" value="tRNA_m1G_MTases_N"/>
</dbReference>
<comment type="subunit">
    <text evidence="5">Homodimer.</text>
</comment>